<dbReference type="InterPro" id="IPR009003">
    <property type="entry name" value="Peptidase_S1_PA"/>
</dbReference>
<reference evidence="5" key="1">
    <citation type="journal article" date="2019" name="Int. J. Syst. Evol. Microbiol.">
        <title>The Global Catalogue of Microorganisms (GCM) 10K type strain sequencing project: providing services to taxonomists for standard genome sequencing and annotation.</title>
        <authorList>
            <consortium name="The Broad Institute Genomics Platform"/>
            <consortium name="The Broad Institute Genome Sequencing Center for Infectious Disease"/>
            <person name="Wu L."/>
            <person name="Ma J."/>
        </authorList>
    </citation>
    <scope>NUCLEOTIDE SEQUENCE [LARGE SCALE GENOMIC DNA]</scope>
    <source>
        <strain evidence="5">CGMCC 1.12931</strain>
    </source>
</reference>
<dbReference type="SUPFAM" id="SSF50494">
    <property type="entry name" value="Trypsin-like serine proteases"/>
    <property type="match status" value="1"/>
</dbReference>
<gene>
    <name evidence="4" type="ORF">GCM10010832_03330</name>
</gene>
<protein>
    <recommendedName>
        <fullName evidence="3">Secretion system C-terminal sorting domain-containing protein</fullName>
    </recommendedName>
</protein>
<dbReference type="Pfam" id="PF18962">
    <property type="entry name" value="Por_Secre_tail"/>
    <property type="match status" value="1"/>
</dbReference>
<evidence type="ECO:0000313" key="4">
    <source>
        <dbReference type="EMBL" id="GGE25940.1"/>
    </source>
</evidence>
<dbReference type="EMBL" id="BMGM01000001">
    <property type="protein sequence ID" value="GGE25940.1"/>
    <property type="molecule type" value="Genomic_DNA"/>
</dbReference>
<dbReference type="NCBIfam" id="TIGR04183">
    <property type="entry name" value="Por_Secre_tail"/>
    <property type="match status" value="1"/>
</dbReference>
<keyword evidence="1 2" id="KW-0732">Signal</keyword>
<dbReference type="RefSeq" id="WP_229731762.1">
    <property type="nucleotide sequence ID" value="NZ_BMGM01000001.1"/>
</dbReference>
<feature type="chain" id="PRO_5047044991" description="Secretion system C-terminal sorting domain-containing protein" evidence="2">
    <location>
        <begin position="20"/>
        <end position="757"/>
    </location>
</feature>
<accession>A0ABQ1SDY2</accession>
<evidence type="ECO:0000313" key="5">
    <source>
        <dbReference type="Proteomes" id="UP000599179"/>
    </source>
</evidence>
<organism evidence="4 5">
    <name type="scientific">Psychroflexus planctonicus</name>
    <dbReference type="NCBI Taxonomy" id="1526575"/>
    <lineage>
        <taxon>Bacteria</taxon>
        <taxon>Pseudomonadati</taxon>
        <taxon>Bacteroidota</taxon>
        <taxon>Flavobacteriia</taxon>
        <taxon>Flavobacteriales</taxon>
        <taxon>Flavobacteriaceae</taxon>
        <taxon>Psychroflexus</taxon>
    </lineage>
</organism>
<dbReference type="Gene3D" id="2.40.10.10">
    <property type="entry name" value="Trypsin-like serine proteases"/>
    <property type="match status" value="2"/>
</dbReference>
<sequence>MNKTYTLLLLILCTTLSWSQVTNEGKPISWKLDVQNLDPIDLPDFDLKKLQKEDQVNDERDDVPWRFGYEHSVSYGLDNTGTWETLPNGDRIWLVSFKSEGAKTLNFIFDQFYLPEGAKLYFYNEDRTDLLGAYTHTQNSDEMVFGSWLIEGEQVFVEYYEPKEAMGKGDLNISQVVHGYRSVTENDAMQKALNDSGACNLDVDCPIGDDFEDMKDYLKKSVAMTVVGGNGFCTGTLINNTSNNGAQYFLTANHCLGGGVGSWAFRFNWTSPNPVCASFTNSQNGTFDQTASGAVLRASNSKSDMALLEINPNLPDSWDLVWAGWDRSNTNPTFEVGIHHPSGDIMKVCRDDDGATQSTTPFNGDPSMQMWLVNNWEEGVTEPGSSGSALFDQNGRIIGQLAGGGAACSGTSNNGQIDFYGRFATSWDFGNTNSTRLSNWLDPNNTGQTTLDVYPAMEVLDVDAAVSINGLDDVCDNNVSPEIVLTNAGNDPITSLSINYAFNEDAPTNIDWSGNLLAGETETISVPQYTLQVEENTFVVDIDLNGDEDINNNQATTDFVVAETVGSSNLVLTIELDNFPDETTWEVVNSSETVVASGGPYSDTDDSITEDISLDNDDCYTFTIFDAYGDGICCGFGSGSYTLETDAGDEIISGGDFDASESVDFNNFISLSNDTFELNNNVKLYPNPTNGTAYISNTSGNLVDYQIYTISGRLISKGEARANETQINLNQANAGIYLVKLTDQETQVTSTQKLIVK</sequence>
<dbReference type="PANTHER" id="PTHR36234">
    <property type="entry name" value="LYSYL ENDOPEPTIDASE"/>
    <property type="match status" value="1"/>
</dbReference>
<evidence type="ECO:0000256" key="2">
    <source>
        <dbReference type="SAM" id="SignalP"/>
    </source>
</evidence>
<keyword evidence="5" id="KW-1185">Reference proteome</keyword>
<dbReference type="PANTHER" id="PTHR36234:SF5">
    <property type="entry name" value="LYSYL ENDOPEPTIDASE"/>
    <property type="match status" value="1"/>
</dbReference>
<comment type="caution">
    <text evidence="4">The sequence shown here is derived from an EMBL/GenBank/DDBJ whole genome shotgun (WGS) entry which is preliminary data.</text>
</comment>
<name>A0ABQ1SDY2_9FLAO</name>
<evidence type="ECO:0000256" key="1">
    <source>
        <dbReference type="ARBA" id="ARBA00022729"/>
    </source>
</evidence>
<feature type="signal peptide" evidence="2">
    <location>
        <begin position="1"/>
        <end position="19"/>
    </location>
</feature>
<dbReference type="InterPro" id="IPR026444">
    <property type="entry name" value="Secre_tail"/>
</dbReference>
<dbReference type="InterPro" id="IPR043504">
    <property type="entry name" value="Peptidase_S1_PA_chymotrypsin"/>
</dbReference>
<evidence type="ECO:0000259" key="3">
    <source>
        <dbReference type="Pfam" id="PF18962"/>
    </source>
</evidence>
<proteinExistence type="predicted"/>
<dbReference type="Proteomes" id="UP000599179">
    <property type="component" value="Unassembled WGS sequence"/>
</dbReference>
<feature type="domain" description="Secretion system C-terminal sorting" evidence="3">
    <location>
        <begin position="684"/>
        <end position="756"/>
    </location>
</feature>
<dbReference type="Pfam" id="PF13365">
    <property type="entry name" value="Trypsin_2"/>
    <property type="match status" value="1"/>
</dbReference>